<feature type="non-terminal residue" evidence="1">
    <location>
        <position position="1"/>
    </location>
</feature>
<dbReference type="EMBL" id="OW152820">
    <property type="protein sequence ID" value="CAH2075087.1"/>
    <property type="molecule type" value="Genomic_DNA"/>
</dbReference>
<name>A0ABN8J5Z9_9NEOP</name>
<dbReference type="PANTHER" id="PTHR34494:SF1">
    <property type="entry name" value="PROTEIN CBG25024"/>
    <property type="match status" value="1"/>
</dbReference>
<evidence type="ECO:0000313" key="1">
    <source>
        <dbReference type="EMBL" id="CAH2075087.1"/>
    </source>
</evidence>
<protein>
    <submittedName>
        <fullName evidence="1">Uncharacterized protein</fullName>
    </submittedName>
</protein>
<organism evidence="1 2">
    <name type="scientific">Iphiclides podalirius</name>
    <name type="common">scarce swallowtail</name>
    <dbReference type="NCBI Taxonomy" id="110791"/>
    <lineage>
        <taxon>Eukaryota</taxon>
        <taxon>Metazoa</taxon>
        <taxon>Ecdysozoa</taxon>
        <taxon>Arthropoda</taxon>
        <taxon>Hexapoda</taxon>
        <taxon>Insecta</taxon>
        <taxon>Pterygota</taxon>
        <taxon>Neoptera</taxon>
        <taxon>Endopterygota</taxon>
        <taxon>Lepidoptera</taxon>
        <taxon>Glossata</taxon>
        <taxon>Ditrysia</taxon>
        <taxon>Papilionoidea</taxon>
        <taxon>Papilionidae</taxon>
        <taxon>Papilioninae</taxon>
        <taxon>Iphiclides</taxon>
    </lineage>
</organism>
<dbReference type="Proteomes" id="UP000837857">
    <property type="component" value="Chromosome 8"/>
</dbReference>
<proteinExistence type="predicted"/>
<evidence type="ECO:0000313" key="2">
    <source>
        <dbReference type="Proteomes" id="UP000837857"/>
    </source>
</evidence>
<reference evidence="1" key="1">
    <citation type="submission" date="2022-03" db="EMBL/GenBank/DDBJ databases">
        <authorList>
            <person name="Martin H S."/>
        </authorList>
    </citation>
    <scope>NUCLEOTIDE SEQUENCE</scope>
</reference>
<dbReference type="PANTHER" id="PTHR34494">
    <property type="entry name" value="PROTEIN CBG25024"/>
    <property type="match status" value="1"/>
</dbReference>
<sequence>MCSVQVTRDQTCSNLSDITLTLSNGVVDAVPGVGHVKGVLHYAVGDVDGGNKAMYQATRSSLVLAGGAVGAIGGPAGALAGASGAGLLTDTICSVATKQPQGVVEGLSDVASDFLNGNLPVKSVIKTGLLAGSDWHVD</sequence>
<keyword evidence="2" id="KW-1185">Reference proteome</keyword>
<gene>
    <name evidence="1" type="ORF">IPOD504_LOCUS16490</name>
</gene>
<accession>A0ABN8J5Z9</accession>